<reference evidence="3" key="2">
    <citation type="submission" date="2021-04" db="EMBL/GenBank/DDBJ databases">
        <authorList>
            <person name="Gilroy R."/>
        </authorList>
    </citation>
    <scope>NUCLEOTIDE SEQUENCE</scope>
    <source>
        <strain evidence="3">ChiBcec1-1093</strain>
    </source>
</reference>
<dbReference type="PANTHER" id="PTHR47618">
    <property type="entry name" value="BIFUNCTIONAL OLIGORIBONUCLEASE AND PAP PHOSPHATASE NRNA"/>
    <property type="match status" value="1"/>
</dbReference>
<dbReference type="AlphaFoldDB" id="A0A9D2GG97"/>
<evidence type="ECO:0000313" key="3">
    <source>
        <dbReference type="EMBL" id="HIZ79228.1"/>
    </source>
</evidence>
<feature type="domain" description="DHHA1" evidence="2">
    <location>
        <begin position="230"/>
        <end position="298"/>
    </location>
</feature>
<dbReference type="GO" id="GO:0003676">
    <property type="term" value="F:nucleic acid binding"/>
    <property type="evidence" value="ECO:0007669"/>
    <property type="project" value="InterPro"/>
</dbReference>
<dbReference type="InterPro" id="IPR003156">
    <property type="entry name" value="DHHA1_dom"/>
</dbReference>
<gene>
    <name evidence="3" type="ORF">IAA17_05520</name>
</gene>
<name>A0A9D2GG97_9FIRM</name>
<comment type="caution">
    <text evidence="3">The sequence shown here is derived from an EMBL/GenBank/DDBJ whole genome shotgun (WGS) entry which is preliminary data.</text>
</comment>
<dbReference type="SUPFAM" id="SSF64182">
    <property type="entry name" value="DHH phosphoesterases"/>
    <property type="match status" value="1"/>
</dbReference>
<proteinExistence type="predicted"/>
<evidence type="ECO:0000259" key="2">
    <source>
        <dbReference type="Pfam" id="PF02272"/>
    </source>
</evidence>
<reference evidence="3" key="1">
    <citation type="journal article" date="2021" name="PeerJ">
        <title>Extensive microbial diversity within the chicken gut microbiome revealed by metagenomics and culture.</title>
        <authorList>
            <person name="Gilroy R."/>
            <person name="Ravi A."/>
            <person name="Getino M."/>
            <person name="Pursley I."/>
            <person name="Horton D.L."/>
            <person name="Alikhan N.F."/>
            <person name="Baker D."/>
            <person name="Gharbi K."/>
            <person name="Hall N."/>
            <person name="Watson M."/>
            <person name="Adriaenssens E.M."/>
            <person name="Foster-Nyarko E."/>
            <person name="Jarju S."/>
            <person name="Secka A."/>
            <person name="Antonio M."/>
            <person name="Oren A."/>
            <person name="Chaudhuri R.R."/>
            <person name="La Ragione R."/>
            <person name="Hildebrand F."/>
            <person name="Pallen M.J."/>
        </authorList>
    </citation>
    <scope>NUCLEOTIDE SEQUENCE</scope>
    <source>
        <strain evidence="3">ChiBcec1-1093</strain>
    </source>
</reference>
<evidence type="ECO:0000313" key="4">
    <source>
        <dbReference type="Proteomes" id="UP000824101"/>
    </source>
</evidence>
<dbReference type="InterPro" id="IPR051319">
    <property type="entry name" value="Oligoribo/pAp-PDE_c-di-AMP_PDE"/>
</dbReference>
<protein>
    <submittedName>
        <fullName evidence="3">Bifunctional oligoribonuclease/PAP phosphatase NrnA</fullName>
    </submittedName>
</protein>
<dbReference type="Gene3D" id="3.10.310.30">
    <property type="match status" value="1"/>
</dbReference>
<dbReference type="Pfam" id="PF02272">
    <property type="entry name" value="DHHA1"/>
    <property type="match status" value="1"/>
</dbReference>
<dbReference type="EMBL" id="DXBC01000082">
    <property type="protein sequence ID" value="HIZ79228.1"/>
    <property type="molecule type" value="Genomic_DNA"/>
</dbReference>
<dbReference type="PANTHER" id="PTHR47618:SF1">
    <property type="entry name" value="BIFUNCTIONAL OLIGORIBONUCLEASE AND PAP PHOSPHATASE NRNA"/>
    <property type="match status" value="1"/>
</dbReference>
<sequence length="319" mass="35407">MSLLHSFLENKKTAVILGHTNPDGDCVGSCLAVYNYLKDCFPQVDVTVYLEQPADKFRYLNGFEQIRTEMPADFQADGCICLDSGDRDRLGAFSGFLEGGGEVLCVDHHITNTRYGDKNVVEPEASSTCEVLFGLMDEEKISKETAACLYTGIVHDTGVFQYTNTSAKTMEIAGKMMAKGIDFSTIVSESFYQKSYVQNQVLGRALLESILFCDGQCIFSAIRKRDMEFYGVTSRDMEGIVEQLRSTAGVECAIFLYEKEFQEYKVSMRSKKKVDVSKVASYFGGGGHVRAAGCTMNGRMHDVVNNLSIHIAKQLEEQA</sequence>
<dbReference type="Pfam" id="PF01368">
    <property type="entry name" value="DHH"/>
    <property type="match status" value="1"/>
</dbReference>
<dbReference type="InterPro" id="IPR038763">
    <property type="entry name" value="DHH_sf"/>
</dbReference>
<dbReference type="InterPro" id="IPR001667">
    <property type="entry name" value="DDH_dom"/>
</dbReference>
<accession>A0A9D2GG97</accession>
<organism evidence="3 4">
    <name type="scientific">Candidatus Lachnoclostridium stercorigallinarum</name>
    <dbReference type="NCBI Taxonomy" id="2838634"/>
    <lineage>
        <taxon>Bacteria</taxon>
        <taxon>Bacillati</taxon>
        <taxon>Bacillota</taxon>
        <taxon>Clostridia</taxon>
        <taxon>Lachnospirales</taxon>
        <taxon>Lachnospiraceae</taxon>
    </lineage>
</organism>
<dbReference type="Gene3D" id="3.90.1640.10">
    <property type="entry name" value="inorganic pyrophosphatase (n-terminal core)"/>
    <property type="match status" value="1"/>
</dbReference>
<evidence type="ECO:0000259" key="1">
    <source>
        <dbReference type="Pfam" id="PF01368"/>
    </source>
</evidence>
<feature type="domain" description="DDH" evidence="1">
    <location>
        <begin position="15"/>
        <end position="153"/>
    </location>
</feature>
<dbReference type="Proteomes" id="UP000824101">
    <property type="component" value="Unassembled WGS sequence"/>
</dbReference>